<reference evidence="1 2" key="1">
    <citation type="journal article" date="2008" name="Proc. Natl. Acad. Sci. U.S.A.">
        <title>Niche adaptation and genome expansion in the chlorophyll d-producing cyanobacterium Acaryochloris marina.</title>
        <authorList>
            <person name="Swingley W.D."/>
            <person name="Chen M."/>
            <person name="Cheung P.C."/>
            <person name="Conrad A.L."/>
            <person name="Dejesa L.C."/>
            <person name="Hao J."/>
            <person name="Honchak B.M."/>
            <person name="Karbach L.E."/>
            <person name="Kurdoglu A."/>
            <person name="Lahiri S."/>
            <person name="Mastrian S.D."/>
            <person name="Miyashita H."/>
            <person name="Page L."/>
            <person name="Ramakrishna P."/>
            <person name="Satoh S."/>
            <person name="Sattley W.M."/>
            <person name="Shimada Y."/>
            <person name="Taylor H.L."/>
            <person name="Tomo T."/>
            <person name="Tsuchiya T."/>
            <person name="Wang Z.T."/>
            <person name="Raymond J."/>
            <person name="Mimuro M."/>
            <person name="Blankenship R.E."/>
            <person name="Touchman J.W."/>
        </authorList>
    </citation>
    <scope>NUCLEOTIDE SEQUENCE [LARGE SCALE GENOMIC DNA]</scope>
    <source>
        <strain evidence="2">MBIC 11017</strain>
        <plasmid evidence="2">Plasmid pREB8</plasmid>
    </source>
</reference>
<evidence type="ECO:0000313" key="2">
    <source>
        <dbReference type="Proteomes" id="UP000000268"/>
    </source>
</evidence>
<keyword evidence="1" id="KW-0614">Plasmid</keyword>
<sequence>MAIVAVVAAIMPSSVTLIGFSMMDYPAIDKKMNVDRY</sequence>
<gene>
    <name evidence="1" type="ordered locus">AM1_H0050</name>
</gene>
<protein>
    <submittedName>
        <fullName evidence="1">Uncharacterized protein</fullName>
    </submittedName>
</protein>
<dbReference type="Proteomes" id="UP000000268">
    <property type="component" value="Plasmid pREB8"/>
</dbReference>
<proteinExistence type="predicted"/>
<keyword evidence="2" id="KW-1185">Reference proteome</keyword>
<organism evidence="1 2">
    <name type="scientific">Acaryochloris marina (strain MBIC 11017)</name>
    <dbReference type="NCBI Taxonomy" id="329726"/>
    <lineage>
        <taxon>Bacteria</taxon>
        <taxon>Bacillati</taxon>
        <taxon>Cyanobacteriota</taxon>
        <taxon>Cyanophyceae</taxon>
        <taxon>Acaryochloridales</taxon>
        <taxon>Acaryochloridaceae</taxon>
        <taxon>Acaryochloris</taxon>
    </lineage>
</organism>
<dbReference type="HOGENOM" id="CLU_3338817_0_0_3"/>
<dbReference type="KEGG" id="amr:AM1_H0050"/>
<accession>A8ZQW4</accession>
<evidence type="ECO:0000313" key="1">
    <source>
        <dbReference type="EMBL" id="ABW33400.1"/>
    </source>
</evidence>
<geneLocation type="plasmid" evidence="1 2">
    <name>pREB8</name>
</geneLocation>
<dbReference type="EMBL" id="CP000845">
    <property type="protein sequence ID" value="ABW33400.1"/>
    <property type="molecule type" value="Genomic_DNA"/>
</dbReference>
<name>A8ZQW4_ACAM1</name>
<dbReference type="AlphaFoldDB" id="A8ZQW4"/>